<reference evidence="1 2" key="1">
    <citation type="submission" date="2015-06" db="EMBL/GenBank/DDBJ databases">
        <title>Draft genome of the ant-associated black yeast Phialophora attae CBS 131958.</title>
        <authorList>
            <person name="Moreno L.F."/>
            <person name="Stielow B.J."/>
            <person name="de Hoog S."/>
            <person name="Vicente V.A."/>
            <person name="Weiss V.A."/>
            <person name="de Vries M."/>
            <person name="Cruz L.M."/>
            <person name="Souza E.M."/>
        </authorList>
    </citation>
    <scope>NUCLEOTIDE SEQUENCE [LARGE SCALE GENOMIC DNA]</scope>
    <source>
        <strain evidence="1 2">CBS 131958</strain>
    </source>
</reference>
<gene>
    <name evidence="1" type="ORF">AB675_10917</name>
</gene>
<protein>
    <recommendedName>
        <fullName evidence="3">Fungal N-terminal domain-containing protein</fullName>
    </recommendedName>
</protein>
<organism evidence="1 2">
    <name type="scientific">Cyphellophora attinorum</name>
    <dbReference type="NCBI Taxonomy" id="1664694"/>
    <lineage>
        <taxon>Eukaryota</taxon>
        <taxon>Fungi</taxon>
        <taxon>Dikarya</taxon>
        <taxon>Ascomycota</taxon>
        <taxon>Pezizomycotina</taxon>
        <taxon>Eurotiomycetes</taxon>
        <taxon>Chaetothyriomycetidae</taxon>
        <taxon>Chaetothyriales</taxon>
        <taxon>Cyphellophoraceae</taxon>
        <taxon>Cyphellophora</taxon>
    </lineage>
</organism>
<dbReference type="VEuPathDB" id="FungiDB:AB675_10917"/>
<dbReference type="GeneID" id="28731599"/>
<name>A0A0N1H4D3_9EURO</name>
<dbReference type="OrthoDB" id="524187at2759"/>
<evidence type="ECO:0000313" key="2">
    <source>
        <dbReference type="Proteomes" id="UP000038010"/>
    </source>
</evidence>
<proteinExistence type="predicted"/>
<evidence type="ECO:0008006" key="3">
    <source>
        <dbReference type="Google" id="ProtNLM"/>
    </source>
</evidence>
<dbReference type="Proteomes" id="UP000038010">
    <property type="component" value="Unassembled WGS sequence"/>
</dbReference>
<sequence>MDPISLTTGVLALIGTCVTVGTSIRAFIERTKSTKALLIQLLTRVEHTRVHLANLRSLTGRLVGPEARGVLIPFDQDSCEATLRKLQSLIEKIVDAGNAGKLKVAISWLQEKSVAQDLVEELAAHERSVMTAMSAVAALSSVVTKDAVEQMIEKTENLIVDENPFQKDDQRHDRRSLLPVYQAHAPNSDNQVWLGQVTRDELTREHRVARDELADAAYMGRWDLVFDVLDDGVQRFREQWINGARLKPSHQFRQLSLWTPLHQAAFLGASIEVVAQMLDRGAFRTLRTAWTNEHEGLTYRDQTASEIARDMGYQELYALLCPIIRHPLPGQVLARLQDHLHTLLRSLISDSSLSSVLRFPEVSVLTELDTPLLRFPIFCQGSLLWNFQILLDGRELVVRALRHSASGSDEEYFRISEMSKHAIEEPVITTQ</sequence>
<comment type="caution">
    <text evidence="1">The sequence shown here is derived from an EMBL/GenBank/DDBJ whole genome shotgun (WGS) entry which is preliminary data.</text>
</comment>
<dbReference type="RefSeq" id="XP_017995496.1">
    <property type="nucleotide sequence ID" value="XM_018139719.1"/>
</dbReference>
<dbReference type="EMBL" id="LFJN01000039">
    <property type="protein sequence ID" value="KPI35533.1"/>
    <property type="molecule type" value="Genomic_DNA"/>
</dbReference>
<accession>A0A0N1H4D3</accession>
<evidence type="ECO:0000313" key="1">
    <source>
        <dbReference type="EMBL" id="KPI35533.1"/>
    </source>
</evidence>
<keyword evidence="2" id="KW-1185">Reference proteome</keyword>
<dbReference type="AlphaFoldDB" id="A0A0N1H4D3"/>